<evidence type="ECO:0000256" key="1">
    <source>
        <dbReference type="SAM" id="SignalP"/>
    </source>
</evidence>
<gene>
    <name evidence="3" type="ORF">L0U88_10775</name>
</gene>
<dbReference type="Gene3D" id="2.30.180.10">
    <property type="entry name" value="FAS1 domain"/>
    <property type="match status" value="2"/>
</dbReference>
<evidence type="ECO:0000259" key="2">
    <source>
        <dbReference type="PROSITE" id="PS50213"/>
    </source>
</evidence>
<dbReference type="SMART" id="SM00554">
    <property type="entry name" value="FAS1"/>
    <property type="match status" value="2"/>
</dbReference>
<proteinExistence type="predicted"/>
<comment type="caution">
    <text evidence="3">The sequence shown here is derived from an EMBL/GenBank/DDBJ whole genome shotgun (WGS) entry which is preliminary data.</text>
</comment>
<feature type="domain" description="FAS1" evidence="2">
    <location>
        <begin position="41"/>
        <end position="185"/>
    </location>
</feature>
<dbReference type="Pfam" id="PF02469">
    <property type="entry name" value="Fasciclin"/>
    <property type="match status" value="2"/>
</dbReference>
<evidence type="ECO:0000313" key="4">
    <source>
        <dbReference type="Proteomes" id="UP001200145"/>
    </source>
</evidence>
<dbReference type="PANTHER" id="PTHR10900">
    <property type="entry name" value="PERIOSTIN-RELATED"/>
    <property type="match status" value="1"/>
</dbReference>
<dbReference type="InterPro" id="IPR000782">
    <property type="entry name" value="FAS1_domain"/>
</dbReference>
<accession>A0ABS9BHC8</accession>
<reference evidence="3 4" key="1">
    <citation type="submission" date="2022-01" db="EMBL/GenBank/DDBJ databases">
        <title>Flavihumibacter sp. nov., isolated from sediment of a river.</title>
        <authorList>
            <person name="Liu H."/>
        </authorList>
    </citation>
    <scope>NUCLEOTIDE SEQUENCE [LARGE SCALE GENOMIC DNA]</scope>
    <source>
        <strain evidence="3 4">RY-1</strain>
    </source>
</reference>
<keyword evidence="1" id="KW-0732">Signal</keyword>
<dbReference type="InterPro" id="IPR036378">
    <property type="entry name" value="FAS1_dom_sf"/>
</dbReference>
<dbReference type="Proteomes" id="UP001200145">
    <property type="component" value="Unassembled WGS sequence"/>
</dbReference>
<name>A0ABS9BHC8_9BACT</name>
<dbReference type="SUPFAM" id="SSF82153">
    <property type="entry name" value="FAS1 domain"/>
    <property type="match status" value="2"/>
</dbReference>
<feature type="domain" description="FAS1" evidence="2">
    <location>
        <begin position="189"/>
        <end position="350"/>
    </location>
</feature>
<feature type="signal peptide" evidence="1">
    <location>
        <begin position="1"/>
        <end position="24"/>
    </location>
</feature>
<dbReference type="PROSITE" id="PS50213">
    <property type="entry name" value="FAS1"/>
    <property type="match status" value="2"/>
</dbReference>
<sequence>MLTSFKKYTGIGLMSLLLLGQITACNKIPEAEEIVPGSNPGQTIFEIVNTDPQYSILKAAVTKAGVGPLLNKRDNKLTLFAPNNDAMTRSGISEAVIGVLPAAQLAAILSYHVIPQEIASAAIPGLPLPNIQMPSLLQPLASQPLFKMPIFPSKRPTGAFVNNIPITAVDKRAANGYIHDVFALVAPPDRTMKTLIAGQADLSFLRAAIARADEGQTGLNRIDSLLNYPFPNITLFAPNDDAFKAALTLLGAPPVVEAFAALPPETVRGILAYHVLAVNGTPAFRVFSPNLVSGTVETLIGPSPMPQLTIDATNPMAPTVKGRINPTPANVVAADLNAVNGVLHKIDQVLIPQM</sequence>
<organism evidence="3 4">
    <name type="scientific">Flavihumibacter fluminis</name>
    <dbReference type="NCBI Taxonomy" id="2909236"/>
    <lineage>
        <taxon>Bacteria</taxon>
        <taxon>Pseudomonadati</taxon>
        <taxon>Bacteroidota</taxon>
        <taxon>Chitinophagia</taxon>
        <taxon>Chitinophagales</taxon>
        <taxon>Chitinophagaceae</taxon>
        <taxon>Flavihumibacter</taxon>
    </lineage>
</organism>
<feature type="chain" id="PRO_5045133922" evidence="1">
    <location>
        <begin position="25"/>
        <end position="354"/>
    </location>
</feature>
<dbReference type="PANTHER" id="PTHR10900:SF122">
    <property type="entry name" value="FAS1 DOMAIN-CONTAINING PROTEIN"/>
    <property type="match status" value="1"/>
</dbReference>
<keyword evidence="4" id="KW-1185">Reference proteome</keyword>
<evidence type="ECO:0000313" key="3">
    <source>
        <dbReference type="EMBL" id="MCF1715108.1"/>
    </source>
</evidence>
<protein>
    <submittedName>
        <fullName evidence="3">Fasciclin domain-containing protein</fullName>
    </submittedName>
</protein>
<dbReference type="EMBL" id="JAKEVY010000002">
    <property type="protein sequence ID" value="MCF1715108.1"/>
    <property type="molecule type" value="Genomic_DNA"/>
</dbReference>
<dbReference type="RefSeq" id="WP_234866058.1">
    <property type="nucleotide sequence ID" value="NZ_JAKEVY010000002.1"/>
</dbReference>
<dbReference type="InterPro" id="IPR050904">
    <property type="entry name" value="Adhesion/Biosynth-related"/>
</dbReference>